<dbReference type="PANTHER" id="PTHR30483">
    <property type="entry name" value="LEUCINE-SPECIFIC-BINDING PROTEIN"/>
    <property type="match status" value="1"/>
</dbReference>
<dbReference type="RefSeq" id="WP_097175576.1">
    <property type="nucleotide sequence ID" value="NZ_OBML01000008.1"/>
</dbReference>
<feature type="region of interest" description="Disordered" evidence="4">
    <location>
        <begin position="438"/>
        <end position="458"/>
    </location>
</feature>
<dbReference type="EMBL" id="OBML01000008">
    <property type="protein sequence ID" value="SOC15879.1"/>
    <property type="molecule type" value="Genomic_DNA"/>
</dbReference>
<keyword evidence="2" id="KW-0732">Signal</keyword>
<evidence type="ECO:0000313" key="7">
    <source>
        <dbReference type="EMBL" id="SOC15879.1"/>
    </source>
</evidence>
<dbReference type="Proteomes" id="UP000219331">
    <property type="component" value="Unassembled WGS sequence"/>
</dbReference>
<reference evidence="7 8" key="1">
    <citation type="submission" date="2017-08" db="EMBL/GenBank/DDBJ databases">
        <authorList>
            <person name="de Groot N.N."/>
        </authorList>
    </citation>
    <scope>NUCLEOTIDE SEQUENCE [LARGE SCALE GENOMIC DNA]</scope>
    <source>
        <strain evidence="7 8">USBA 352</strain>
    </source>
</reference>
<evidence type="ECO:0000256" key="3">
    <source>
        <dbReference type="ARBA" id="ARBA00022970"/>
    </source>
</evidence>
<dbReference type="AlphaFoldDB" id="A0A285T463"/>
<evidence type="ECO:0000256" key="1">
    <source>
        <dbReference type="ARBA" id="ARBA00010062"/>
    </source>
</evidence>
<feature type="domain" description="Leucine-binding protein" evidence="6">
    <location>
        <begin position="76"/>
        <end position="415"/>
    </location>
</feature>
<dbReference type="GO" id="GO:0006865">
    <property type="term" value="P:amino acid transport"/>
    <property type="evidence" value="ECO:0007669"/>
    <property type="project" value="UniProtKB-KW"/>
</dbReference>
<keyword evidence="5" id="KW-0812">Transmembrane</keyword>
<evidence type="ECO:0000313" key="8">
    <source>
        <dbReference type="Proteomes" id="UP000219331"/>
    </source>
</evidence>
<gene>
    <name evidence="7" type="ORF">SAMN05421512_108185</name>
</gene>
<evidence type="ECO:0000259" key="6">
    <source>
        <dbReference type="Pfam" id="PF13458"/>
    </source>
</evidence>
<keyword evidence="3" id="KW-0029">Amino-acid transport</keyword>
<organism evidence="7 8">
    <name type="scientific">Stappia indica</name>
    <dbReference type="NCBI Taxonomy" id="538381"/>
    <lineage>
        <taxon>Bacteria</taxon>
        <taxon>Pseudomonadati</taxon>
        <taxon>Pseudomonadota</taxon>
        <taxon>Alphaproteobacteria</taxon>
        <taxon>Hyphomicrobiales</taxon>
        <taxon>Stappiaceae</taxon>
        <taxon>Stappia</taxon>
    </lineage>
</organism>
<dbReference type="InterPro" id="IPR051010">
    <property type="entry name" value="BCAA_transport"/>
</dbReference>
<keyword evidence="8" id="KW-1185">Reference proteome</keyword>
<protein>
    <submittedName>
        <fullName evidence="7">Branched-chain amino acid transport system substrate-binding protein</fullName>
    </submittedName>
</protein>
<dbReference type="OrthoDB" id="7346673at2"/>
<keyword evidence="3" id="KW-0813">Transport</keyword>
<dbReference type="PANTHER" id="PTHR30483:SF6">
    <property type="entry name" value="PERIPLASMIC BINDING PROTEIN OF ABC TRANSPORTER FOR NATURAL AMINO ACIDS"/>
    <property type="match status" value="1"/>
</dbReference>
<dbReference type="InterPro" id="IPR028082">
    <property type="entry name" value="Peripla_BP_I"/>
</dbReference>
<comment type="similarity">
    <text evidence="1">Belongs to the leucine-binding protein family.</text>
</comment>
<dbReference type="SUPFAM" id="SSF53822">
    <property type="entry name" value="Periplasmic binding protein-like I"/>
    <property type="match status" value="1"/>
</dbReference>
<dbReference type="InterPro" id="IPR028081">
    <property type="entry name" value="Leu-bd"/>
</dbReference>
<name>A0A285T463_9HYPH</name>
<evidence type="ECO:0000256" key="2">
    <source>
        <dbReference type="ARBA" id="ARBA00022729"/>
    </source>
</evidence>
<accession>A0A285T463</accession>
<proteinExistence type="inferred from homology"/>
<sequence length="458" mass="49954">MARKPFAKIVRPAGKAAWLRVAAFIVLIWLALFAVIVASSGISVSERVAAYIDIMRGNTSSALKIGLVYADGDEVNSFTNGARLAAERVNAEGGILGQDLELLLYREEVSFGEGGFERTIAQTMRLAGEVTRQKGLFGVIGHEWSDTAITASAIYNQNDILYLATHATASSLTNHGFSLLFALQPDNSDNTEMVARYALSAGLKRFLVLTDKSDYGKEAGDFFSTVATQQGGEVVFRGYLPGHGRTVDQLLMFILENRLFGKADYDAFFVASALSLDTAEFIRRARELGLDQPVLGLEYMFSNTIENHVGKQKMKDVIGVSLFDSESVNVLSTEFVSSYLQQYNAMPDLSAALGYDAVMLLKEVTERTGTLDAGRIADALKVARYGVPFEGVTGKIVFNTKGLITDTDVFVVRHDGTRFQTVASYRKPLEWSSDVIERGGDDSALMPDPAANKEHTVP</sequence>
<evidence type="ECO:0000256" key="4">
    <source>
        <dbReference type="SAM" id="MobiDB-lite"/>
    </source>
</evidence>
<keyword evidence="5" id="KW-1133">Transmembrane helix</keyword>
<feature type="transmembrane region" description="Helical" evidence="5">
    <location>
        <begin position="21"/>
        <end position="42"/>
    </location>
</feature>
<dbReference type="Pfam" id="PF13458">
    <property type="entry name" value="Peripla_BP_6"/>
    <property type="match status" value="1"/>
</dbReference>
<dbReference type="STRING" id="538381.GCA_001696535_03031"/>
<keyword evidence="5" id="KW-0472">Membrane</keyword>
<dbReference type="Gene3D" id="3.40.50.2300">
    <property type="match status" value="2"/>
</dbReference>
<evidence type="ECO:0000256" key="5">
    <source>
        <dbReference type="SAM" id="Phobius"/>
    </source>
</evidence>